<accession>A0ABD5IW94</accession>
<comment type="caution">
    <text evidence="2">The sequence shown here is derived from an EMBL/GenBank/DDBJ whole genome shotgun (WGS) entry which is preliminary data.</text>
</comment>
<sequence length="105" mass="11746">MQQNNDVDVVTVGESMILFQPMTDGSLRYSPLFTKSIAGAESNVAIGLTRLGKKVRWISRLGCDPFGDLIVRRLPGRESMSPALFVIRRRRPPFILKNLKVTATQ</sequence>
<evidence type="ECO:0000313" key="3">
    <source>
        <dbReference type="Proteomes" id="UP001339962"/>
    </source>
</evidence>
<feature type="domain" description="Carbohydrate kinase PfkB" evidence="1">
    <location>
        <begin position="8"/>
        <end position="73"/>
    </location>
</feature>
<keyword evidence="2" id="KW-0808">Transferase</keyword>
<dbReference type="Pfam" id="PF00294">
    <property type="entry name" value="PfkB"/>
    <property type="match status" value="1"/>
</dbReference>
<evidence type="ECO:0000259" key="1">
    <source>
        <dbReference type="Pfam" id="PF00294"/>
    </source>
</evidence>
<reference evidence="2 3" key="1">
    <citation type="submission" date="2023-03" db="EMBL/GenBank/DDBJ databases">
        <title>Bacillus Genome Sequencing.</title>
        <authorList>
            <person name="Dunlap C."/>
        </authorList>
    </citation>
    <scope>NUCLEOTIDE SEQUENCE [LARGE SCALE GENOMIC DNA]</scope>
    <source>
        <strain evidence="2 3">NRS-38</strain>
    </source>
</reference>
<proteinExistence type="predicted"/>
<keyword evidence="2" id="KW-0418">Kinase</keyword>
<dbReference type="GO" id="GO:0016301">
    <property type="term" value="F:kinase activity"/>
    <property type="evidence" value="ECO:0007669"/>
    <property type="project" value="UniProtKB-KW"/>
</dbReference>
<dbReference type="InterPro" id="IPR011611">
    <property type="entry name" value="PfkB_dom"/>
</dbReference>
<dbReference type="SUPFAM" id="SSF53613">
    <property type="entry name" value="Ribokinase-like"/>
    <property type="match status" value="1"/>
</dbReference>
<dbReference type="AlphaFoldDB" id="A0ABD5IW94"/>
<dbReference type="Proteomes" id="UP001339962">
    <property type="component" value="Unassembled WGS sequence"/>
</dbReference>
<dbReference type="RefSeq" id="WP_328217901.1">
    <property type="nucleotide sequence ID" value="NZ_JARTLI010000008.1"/>
</dbReference>
<gene>
    <name evidence="2" type="ORF">P9850_07365</name>
</gene>
<dbReference type="EMBL" id="JARTLI010000008">
    <property type="protein sequence ID" value="MED5051681.1"/>
    <property type="molecule type" value="Genomic_DNA"/>
</dbReference>
<dbReference type="InterPro" id="IPR029056">
    <property type="entry name" value="Ribokinase-like"/>
</dbReference>
<protein>
    <submittedName>
        <fullName evidence="2">PfkB family carbohydrate kinase</fullName>
    </submittedName>
</protein>
<organism evidence="2 3">
    <name type="scientific">Anoxybacteroides rupiense</name>
    <dbReference type="NCBI Taxonomy" id="311460"/>
    <lineage>
        <taxon>Bacteria</taxon>
        <taxon>Bacillati</taxon>
        <taxon>Bacillota</taxon>
        <taxon>Bacilli</taxon>
        <taxon>Bacillales</taxon>
        <taxon>Anoxybacillaceae</taxon>
        <taxon>Anoxybacteroides</taxon>
    </lineage>
</organism>
<evidence type="ECO:0000313" key="2">
    <source>
        <dbReference type="EMBL" id="MED5051681.1"/>
    </source>
</evidence>
<dbReference type="Gene3D" id="3.40.1190.20">
    <property type="match status" value="1"/>
</dbReference>
<name>A0ABD5IW94_9BACL</name>